<name>A0ACA9PEW6_9GLOM</name>
<feature type="non-terminal residue" evidence="1">
    <location>
        <position position="165"/>
    </location>
</feature>
<dbReference type="EMBL" id="CAJVPU010028522">
    <property type="protein sequence ID" value="CAG8707421.1"/>
    <property type="molecule type" value="Genomic_DNA"/>
</dbReference>
<evidence type="ECO:0000313" key="2">
    <source>
        <dbReference type="Proteomes" id="UP000789702"/>
    </source>
</evidence>
<evidence type="ECO:0000313" key="1">
    <source>
        <dbReference type="EMBL" id="CAG8707421.1"/>
    </source>
</evidence>
<proteinExistence type="predicted"/>
<gene>
    <name evidence="1" type="ORF">DHETER_LOCUS12068</name>
</gene>
<protein>
    <submittedName>
        <fullName evidence="1">15728_t:CDS:1</fullName>
    </submittedName>
</protein>
<dbReference type="Proteomes" id="UP000789702">
    <property type="component" value="Unassembled WGS sequence"/>
</dbReference>
<feature type="non-terminal residue" evidence="1">
    <location>
        <position position="1"/>
    </location>
</feature>
<keyword evidence="2" id="KW-1185">Reference proteome</keyword>
<accession>A0ACA9PEW6</accession>
<comment type="caution">
    <text evidence="1">The sequence shown here is derived from an EMBL/GenBank/DDBJ whole genome shotgun (WGS) entry which is preliminary data.</text>
</comment>
<organism evidence="1 2">
    <name type="scientific">Dentiscutata heterogama</name>
    <dbReference type="NCBI Taxonomy" id="1316150"/>
    <lineage>
        <taxon>Eukaryota</taxon>
        <taxon>Fungi</taxon>
        <taxon>Fungi incertae sedis</taxon>
        <taxon>Mucoromycota</taxon>
        <taxon>Glomeromycotina</taxon>
        <taxon>Glomeromycetes</taxon>
        <taxon>Diversisporales</taxon>
        <taxon>Gigasporaceae</taxon>
        <taxon>Dentiscutata</taxon>
    </lineage>
</organism>
<sequence>PTLSQTTVTQVNCSITHGTPRRVQDTRLTTRYRTDEAFSLRIRQISTLAFLPPNEIPDTFNKLKGHIPEEADSIRPIILPAFWSVHENNEYNFLRTNNSVKAWHRMWKTLIGSSNLNIFKFIKEIQKEQNRVQFDIIAILRETPRPFQGRLNTASADSKFIQERQ</sequence>
<reference evidence="1" key="1">
    <citation type="submission" date="2021-06" db="EMBL/GenBank/DDBJ databases">
        <authorList>
            <person name="Kallberg Y."/>
            <person name="Tangrot J."/>
            <person name="Rosling A."/>
        </authorList>
    </citation>
    <scope>NUCLEOTIDE SEQUENCE</scope>
    <source>
        <strain evidence="1">IL203A</strain>
    </source>
</reference>